<sequence>MRVVDRLCVQYDALPSTQGSQQPTSQTSAPESSQPVASAAAEKAPKKKKPEDARLRSPSQTKERLLGMIRAIEDAPIGLEETLLDVTSLRNSRAAKDEVKRAFQTLFRLPRLNRARTIAVTLAELGVTESLWAEMAEEYRAIDLGQGPSGDKMAALGEALYRSDSRNDLSSWINSIVGAVAGIRFAILWNSRNRGERGWKNKFHRDLFHTTHSKFIELNKRRYTNPTRAIGRRMTPFVKSQRKAVSQRNALLRLWKKFGAVALLPRLFHPHNTGGGPMSTTATASLIRHVTKHQHTLVEQSGYLDKLREKYDTVSDAEDTAGAVRAWVETSDEKCIRLIYRLCKHACGKETAKWAKDVLDSRPDLEHLAVEDDGEVENGTDNDEDDEDQEEEKEDEEDGEDEEYEEDESN</sequence>
<feature type="region of interest" description="Disordered" evidence="1">
    <location>
        <begin position="362"/>
        <end position="410"/>
    </location>
</feature>
<name>A0A8H6LYL2_9AGAR</name>
<evidence type="ECO:0000313" key="2">
    <source>
        <dbReference type="EMBL" id="KAF6745352.1"/>
    </source>
</evidence>
<feature type="compositionally biased region" description="Basic and acidic residues" evidence="1">
    <location>
        <begin position="49"/>
        <end position="60"/>
    </location>
</feature>
<evidence type="ECO:0000256" key="1">
    <source>
        <dbReference type="SAM" id="MobiDB-lite"/>
    </source>
</evidence>
<reference evidence="2 3" key="1">
    <citation type="submission" date="2020-07" db="EMBL/GenBank/DDBJ databases">
        <title>Comparative genomics of pyrophilous fungi reveals a link between fire events and developmental genes.</title>
        <authorList>
            <consortium name="DOE Joint Genome Institute"/>
            <person name="Steindorff A.S."/>
            <person name="Carver A."/>
            <person name="Calhoun S."/>
            <person name="Stillman K."/>
            <person name="Liu H."/>
            <person name="Lipzen A."/>
            <person name="Pangilinan J."/>
            <person name="Labutti K."/>
            <person name="Bruns T.D."/>
            <person name="Grigoriev I.V."/>
        </authorList>
    </citation>
    <scope>NUCLEOTIDE SEQUENCE [LARGE SCALE GENOMIC DNA]</scope>
    <source>
        <strain evidence="2 3">CBS 144469</strain>
    </source>
</reference>
<evidence type="ECO:0000313" key="3">
    <source>
        <dbReference type="Proteomes" id="UP000521943"/>
    </source>
</evidence>
<feature type="compositionally biased region" description="Acidic residues" evidence="1">
    <location>
        <begin position="371"/>
        <end position="410"/>
    </location>
</feature>
<gene>
    <name evidence="2" type="ORF">DFP72DRAFT_856611</name>
</gene>
<dbReference type="AlphaFoldDB" id="A0A8H6LYL2"/>
<feature type="compositionally biased region" description="Low complexity" evidence="1">
    <location>
        <begin position="15"/>
        <end position="42"/>
    </location>
</feature>
<feature type="region of interest" description="Disordered" evidence="1">
    <location>
        <begin position="13"/>
        <end position="60"/>
    </location>
</feature>
<keyword evidence="3" id="KW-1185">Reference proteome</keyword>
<dbReference type="EMBL" id="JACGCI010000107">
    <property type="protein sequence ID" value="KAF6745352.1"/>
    <property type="molecule type" value="Genomic_DNA"/>
</dbReference>
<accession>A0A8H6LYL2</accession>
<comment type="caution">
    <text evidence="2">The sequence shown here is derived from an EMBL/GenBank/DDBJ whole genome shotgun (WGS) entry which is preliminary data.</text>
</comment>
<organism evidence="2 3">
    <name type="scientific">Ephemerocybe angulata</name>
    <dbReference type="NCBI Taxonomy" id="980116"/>
    <lineage>
        <taxon>Eukaryota</taxon>
        <taxon>Fungi</taxon>
        <taxon>Dikarya</taxon>
        <taxon>Basidiomycota</taxon>
        <taxon>Agaricomycotina</taxon>
        <taxon>Agaricomycetes</taxon>
        <taxon>Agaricomycetidae</taxon>
        <taxon>Agaricales</taxon>
        <taxon>Agaricineae</taxon>
        <taxon>Psathyrellaceae</taxon>
        <taxon>Ephemerocybe</taxon>
    </lineage>
</organism>
<dbReference type="Proteomes" id="UP000521943">
    <property type="component" value="Unassembled WGS sequence"/>
</dbReference>
<protein>
    <submittedName>
        <fullName evidence="2">Uncharacterized protein</fullName>
    </submittedName>
</protein>
<proteinExistence type="predicted"/>